<dbReference type="GO" id="GO:0045893">
    <property type="term" value="P:positive regulation of DNA-templated transcription"/>
    <property type="evidence" value="ECO:0007669"/>
    <property type="project" value="TreeGrafter"/>
</dbReference>
<dbReference type="PANTHER" id="PTHR45764">
    <property type="entry name" value="BZIP TRANSCRIPTION FACTOR 44"/>
    <property type="match status" value="1"/>
</dbReference>
<evidence type="ECO:0000256" key="6">
    <source>
        <dbReference type="SAM" id="Coils"/>
    </source>
</evidence>
<keyword evidence="6" id="KW-0175">Coiled coil</keyword>
<keyword evidence="3" id="KW-0238">DNA-binding</keyword>
<dbReference type="GO" id="GO:0046982">
    <property type="term" value="F:protein heterodimerization activity"/>
    <property type="evidence" value="ECO:0007669"/>
    <property type="project" value="UniProtKB-ARBA"/>
</dbReference>
<keyword evidence="9" id="KW-1185">Reference proteome</keyword>
<dbReference type="AlphaFoldDB" id="A0AAN8ZA15"/>
<dbReference type="PROSITE" id="PS50217">
    <property type="entry name" value="BZIP"/>
    <property type="match status" value="1"/>
</dbReference>
<evidence type="ECO:0000313" key="9">
    <source>
        <dbReference type="Proteomes" id="UP001370490"/>
    </source>
</evidence>
<dbReference type="PROSITE" id="PS00036">
    <property type="entry name" value="BZIP_BASIC"/>
    <property type="match status" value="1"/>
</dbReference>
<comment type="caution">
    <text evidence="8">The sequence shown here is derived from an EMBL/GenBank/DDBJ whole genome shotgun (WGS) entry which is preliminary data.</text>
</comment>
<reference evidence="8 9" key="1">
    <citation type="submission" date="2023-12" db="EMBL/GenBank/DDBJ databases">
        <title>A high-quality genome assembly for Dillenia turbinata (Dilleniales).</title>
        <authorList>
            <person name="Chanderbali A."/>
        </authorList>
    </citation>
    <scope>NUCLEOTIDE SEQUENCE [LARGE SCALE GENOMIC DNA]</scope>
    <source>
        <strain evidence="8">LSX21</strain>
        <tissue evidence="8">Leaf</tissue>
    </source>
</reference>
<dbReference type="PANTHER" id="PTHR45764:SF34">
    <property type="entry name" value="BZIP TRANSCRIPTION FACTOR 53"/>
    <property type="match status" value="1"/>
</dbReference>
<comment type="subcellular location">
    <subcellularLocation>
        <location evidence="1">Nucleus</location>
    </subcellularLocation>
</comment>
<name>A0AAN8ZA15_9MAGN</name>
<evidence type="ECO:0000259" key="7">
    <source>
        <dbReference type="PROSITE" id="PS50217"/>
    </source>
</evidence>
<evidence type="ECO:0000256" key="2">
    <source>
        <dbReference type="ARBA" id="ARBA00023015"/>
    </source>
</evidence>
<dbReference type="GO" id="GO:0003700">
    <property type="term" value="F:DNA-binding transcription factor activity"/>
    <property type="evidence" value="ECO:0007669"/>
    <property type="project" value="InterPro"/>
</dbReference>
<dbReference type="InterPro" id="IPR046347">
    <property type="entry name" value="bZIP_sf"/>
</dbReference>
<feature type="domain" description="BZIP" evidence="7">
    <location>
        <begin position="22"/>
        <end position="85"/>
    </location>
</feature>
<dbReference type="InterPro" id="IPR045314">
    <property type="entry name" value="bZIP_plant_GBF1"/>
</dbReference>
<dbReference type="Proteomes" id="UP001370490">
    <property type="component" value="Unassembled WGS sequence"/>
</dbReference>
<keyword evidence="4" id="KW-0804">Transcription</keyword>
<accession>A0AAN8ZA15</accession>
<dbReference type="EMBL" id="JBAMMX010000012">
    <property type="protein sequence ID" value="KAK6930272.1"/>
    <property type="molecule type" value="Genomic_DNA"/>
</dbReference>
<protein>
    <submittedName>
        <fullName evidence="8">Basic-leucine zipper domain</fullName>
    </submittedName>
</protein>
<keyword evidence="5" id="KW-0539">Nucleus</keyword>
<sequence length="145" mass="16609">MASYVQKVSSGSEADTQYEVIDEKKRRRMISNRESARRSRMRKRQHLDDLINEVSKLQKANSEIALQINQTSQLYAGIQNENNILRAQVVELNDRLESLNSVLGIVEEVKGCSFDFPQMADPLLKPWQLPYPSQPLMASASMLHF</sequence>
<evidence type="ECO:0000313" key="8">
    <source>
        <dbReference type="EMBL" id="KAK6930272.1"/>
    </source>
</evidence>
<gene>
    <name evidence="8" type="ORF">RJ641_004366</name>
</gene>
<dbReference type="FunFam" id="1.20.5.170:FF:000020">
    <property type="entry name" value="BZIP transcription factor"/>
    <property type="match status" value="1"/>
</dbReference>
<evidence type="ECO:0000256" key="5">
    <source>
        <dbReference type="ARBA" id="ARBA00023242"/>
    </source>
</evidence>
<dbReference type="GO" id="GO:0005634">
    <property type="term" value="C:nucleus"/>
    <property type="evidence" value="ECO:0007669"/>
    <property type="project" value="UniProtKB-SubCell"/>
</dbReference>
<feature type="coiled-coil region" evidence="6">
    <location>
        <begin position="40"/>
        <end position="102"/>
    </location>
</feature>
<dbReference type="SMART" id="SM00338">
    <property type="entry name" value="BRLZ"/>
    <property type="match status" value="1"/>
</dbReference>
<dbReference type="Gene3D" id="1.20.5.170">
    <property type="match status" value="1"/>
</dbReference>
<evidence type="ECO:0000256" key="3">
    <source>
        <dbReference type="ARBA" id="ARBA00023125"/>
    </source>
</evidence>
<dbReference type="GO" id="GO:0000976">
    <property type="term" value="F:transcription cis-regulatory region binding"/>
    <property type="evidence" value="ECO:0007669"/>
    <property type="project" value="TreeGrafter"/>
</dbReference>
<keyword evidence="2" id="KW-0805">Transcription regulation</keyword>
<dbReference type="InterPro" id="IPR004827">
    <property type="entry name" value="bZIP"/>
</dbReference>
<organism evidence="8 9">
    <name type="scientific">Dillenia turbinata</name>
    <dbReference type="NCBI Taxonomy" id="194707"/>
    <lineage>
        <taxon>Eukaryota</taxon>
        <taxon>Viridiplantae</taxon>
        <taxon>Streptophyta</taxon>
        <taxon>Embryophyta</taxon>
        <taxon>Tracheophyta</taxon>
        <taxon>Spermatophyta</taxon>
        <taxon>Magnoliopsida</taxon>
        <taxon>eudicotyledons</taxon>
        <taxon>Gunneridae</taxon>
        <taxon>Pentapetalae</taxon>
        <taxon>Dilleniales</taxon>
        <taxon>Dilleniaceae</taxon>
        <taxon>Dillenia</taxon>
    </lineage>
</organism>
<evidence type="ECO:0000256" key="1">
    <source>
        <dbReference type="ARBA" id="ARBA00004123"/>
    </source>
</evidence>
<dbReference type="CDD" id="cd14702">
    <property type="entry name" value="bZIP_plant_GBF1"/>
    <property type="match status" value="1"/>
</dbReference>
<dbReference type="SUPFAM" id="SSF57959">
    <property type="entry name" value="Leucine zipper domain"/>
    <property type="match status" value="1"/>
</dbReference>
<dbReference type="Pfam" id="PF00170">
    <property type="entry name" value="bZIP_1"/>
    <property type="match status" value="1"/>
</dbReference>
<proteinExistence type="predicted"/>
<evidence type="ECO:0000256" key="4">
    <source>
        <dbReference type="ARBA" id="ARBA00023163"/>
    </source>
</evidence>